<evidence type="ECO:0000313" key="3">
    <source>
        <dbReference type="Proteomes" id="UP000533533"/>
    </source>
</evidence>
<accession>A0ABR6FZT6</accession>
<comment type="caution">
    <text evidence="2">The sequence shown here is derived from an EMBL/GenBank/DDBJ whole genome shotgun (WGS) entry which is preliminary data.</text>
</comment>
<dbReference type="EMBL" id="JACHVZ010000023">
    <property type="protein sequence ID" value="MBB2932054.1"/>
    <property type="molecule type" value="Genomic_DNA"/>
</dbReference>
<dbReference type="RefSeq" id="WP_110387560.1">
    <property type="nucleotide sequence ID" value="NZ_JACHVZ010000023.1"/>
</dbReference>
<reference evidence="2 3" key="1">
    <citation type="submission" date="2020-08" db="EMBL/GenBank/DDBJ databases">
        <title>Genomic Encyclopedia of Type Strains, Phase IV (KMG-V): Genome sequencing to study the core and pangenomes of soil and plant-associated prokaryotes.</title>
        <authorList>
            <person name="Whitman W."/>
        </authorList>
    </citation>
    <scope>NUCLEOTIDE SEQUENCE [LARGE SCALE GENOMIC DNA]</scope>
    <source>
        <strain evidence="2 3">SRMrh-85</strain>
    </source>
</reference>
<protein>
    <submittedName>
        <fullName evidence="2">Uncharacterized protein</fullName>
    </submittedName>
</protein>
<feature type="region of interest" description="Disordered" evidence="1">
    <location>
        <begin position="548"/>
        <end position="568"/>
    </location>
</feature>
<organism evidence="2 3">
    <name type="scientific">Paraburkholderia silvatlantica</name>
    <dbReference type="NCBI Taxonomy" id="321895"/>
    <lineage>
        <taxon>Bacteria</taxon>
        <taxon>Pseudomonadati</taxon>
        <taxon>Pseudomonadota</taxon>
        <taxon>Betaproteobacteria</taxon>
        <taxon>Burkholderiales</taxon>
        <taxon>Burkholderiaceae</taxon>
        <taxon>Paraburkholderia</taxon>
    </lineage>
</organism>
<keyword evidence="3" id="KW-1185">Reference proteome</keyword>
<proteinExistence type="predicted"/>
<name>A0ABR6FZT6_9BURK</name>
<gene>
    <name evidence="2" type="ORF">FHX59_006528</name>
</gene>
<evidence type="ECO:0000256" key="1">
    <source>
        <dbReference type="SAM" id="MobiDB-lite"/>
    </source>
</evidence>
<feature type="compositionally biased region" description="Basic and acidic residues" evidence="1">
    <location>
        <begin position="558"/>
        <end position="568"/>
    </location>
</feature>
<sequence length="568" mass="61018">MANLTGVMLMPPMAFARFGDSKIPLDAFDWATDTSAHGGGRTIIRPAVSLDVQPDGTLRPRLPAVIQFRDGLEGPIRPTAPFFEIWGFFDDAAEPRPLTGTTLASLGSGLGSVTWQVSVANLKAARRTRDQACGFMAEVNFPATDAKPKALLAISPNVAGSAPLVTADSPIPLGSVQAMQPFAHTALGIDLDVLRLRFTPATGEVYGPPSATLAADPDAPASSLAQYEIVPVRNRTLNPVATWSSFRPQTQTDQPEPSDTFDGVLDMADGSIGGQSWGVVDDTCDGVIRVSVEVGPERFVATARVSCCPPDFAPDRRPFASIADDLSDRELPALTATEIAAPETVLEVADLLLRVFETVSLTNLDALRSQMLRGATPDSGPVPHTDARSMTQADAPLADQAPAITDDRTGGGLGLTLVAGDVHSALIDIDNMITLFRQQPERIKHIIRPPFAHFSDLPDSPARALPTDALGPDGTQVLRAVERDPRRLRDQQHDMRMPPYMRDADALPLSLSWRQYHEVIDLIDHLSKLDDAGFEALSPVRKHVAAVIRRRTSATSESRQEPGDGRPS</sequence>
<evidence type="ECO:0000313" key="2">
    <source>
        <dbReference type="EMBL" id="MBB2932054.1"/>
    </source>
</evidence>
<dbReference type="Proteomes" id="UP000533533">
    <property type="component" value="Unassembled WGS sequence"/>
</dbReference>